<feature type="domain" description="F-box/LRR-repeat protein 15-like leucin rich repeat" evidence="1">
    <location>
        <begin position="118"/>
        <end position="266"/>
    </location>
</feature>
<name>A0AAV0R1L6_9ROSI</name>
<dbReference type="GO" id="GO:0031146">
    <property type="term" value="P:SCF-dependent proteasomal ubiquitin-dependent protein catabolic process"/>
    <property type="evidence" value="ECO:0007669"/>
    <property type="project" value="TreeGrafter"/>
</dbReference>
<proteinExistence type="predicted"/>
<comment type="caution">
    <text evidence="2">The sequence shown here is derived from an EMBL/GenBank/DDBJ whole genome shotgun (WGS) entry which is preliminary data.</text>
</comment>
<dbReference type="AlphaFoldDB" id="A0AAV0R1L6"/>
<dbReference type="EMBL" id="CAMGYJ010000010">
    <property type="protein sequence ID" value="CAI0551597.1"/>
    <property type="molecule type" value="Genomic_DNA"/>
</dbReference>
<dbReference type="Pfam" id="PF25372">
    <property type="entry name" value="DUF7885"/>
    <property type="match status" value="2"/>
</dbReference>
<dbReference type="SUPFAM" id="SSF52047">
    <property type="entry name" value="RNI-like"/>
    <property type="match status" value="2"/>
</dbReference>
<feature type="domain" description="F-box/LRR-repeat protein 15-like leucin rich repeat" evidence="1">
    <location>
        <begin position="454"/>
        <end position="609"/>
    </location>
</feature>
<evidence type="ECO:0000259" key="1">
    <source>
        <dbReference type="Pfam" id="PF25372"/>
    </source>
</evidence>
<organism evidence="2 3">
    <name type="scientific">Linum tenue</name>
    <dbReference type="NCBI Taxonomy" id="586396"/>
    <lineage>
        <taxon>Eukaryota</taxon>
        <taxon>Viridiplantae</taxon>
        <taxon>Streptophyta</taxon>
        <taxon>Embryophyta</taxon>
        <taxon>Tracheophyta</taxon>
        <taxon>Spermatophyta</taxon>
        <taxon>Magnoliopsida</taxon>
        <taxon>eudicotyledons</taxon>
        <taxon>Gunneridae</taxon>
        <taxon>Pentapetalae</taxon>
        <taxon>rosids</taxon>
        <taxon>fabids</taxon>
        <taxon>Malpighiales</taxon>
        <taxon>Linaceae</taxon>
        <taxon>Linum</taxon>
    </lineage>
</organism>
<dbReference type="InterPro" id="IPR006553">
    <property type="entry name" value="Leu-rich_rpt_Cys-con_subtyp"/>
</dbReference>
<gene>
    <name evidence="2" type="ORF">LITE_LOCUS46050</name>
</gene>
<accession>A0AAV0R1L6</accession>
<dbReference type="PANTHER" id="PTHR13318:SF272">
    <property type="entry name" value="OS12G0552700 PROTEIN"/>
    <property type="match status" value="1"/>
</dbReference>
<dbReference type="GO" id="GO:0019005">
    <property type="term" value="C:SCF ubiquitin ligase complex"/>
    <property type="evidence" value="ECO:0007669"/>
    <property type="project" value="TreeGrafter"/>
</dbReference>
<sequence>MSILAVLTEDLLVRVNSRIEDGADRRSWRLVCKEFLRVDSLTRKSLRVLRSEFIFSLLRRFPNVDALDLSACPRVDDGMLTLLLARGAASTTASLRWNLRSLNLSRATNGMSFKGLALIASACSQLEKLDVSYNCRLGDREAAAISGIEGLKELRLDKCLEVTDVGLVKIAVGCQKLEKLSLKWCMEISDLGVNLLSVKCWSLKFLDISYLKVTNESLCSIASLPKLEGLTMVGCPLVNDSGLEFLSRGHSLKEIDISRCEGVSSSGLVSLIRAHCNLMRIIAGYLPELSAALLDSLKLLKNLTTLIINGTQVSETVLQTISSNCKSLIEIGLSKCIGVTNVGILQLVSSHQKLKVLDLTCCGSVTDAAVCAVADSCSSLVRLKLEACYMVTEKGLERLASSCLLLEEVDLTDCSGINDSGLECLSRCSRLVSLKLGLCFTISDKGLSYIAANCSELCELDLYRCTGIGDETLAALSNGCKKLKKLNISYCIEITDRGMKSLGSLGELVDLEMRGLHNVTGVGLAAFAAMSKRLADLDLKHCENIDDSGFWALACYSHNLRQINLSNCNISDVTLCMVMGNLTRLQEAKLVHLANITVEGFELALRACCVRIKKVKMVSELRLLLSSEILEILHAKGCIIRWD</sequence>
<dbReference type="InterPro" id="IPR032675">
    <property type="entry name" value="LRR_dom_sf"/>
</dbReference>
<dbReference type="SMART" id="SM00367">
    <property type="entry name" value="LRR_CC"/>
    <property type="match status" value="13"/>
</dbReference>
<dbReference type="Gene3D" id="3.80.10.10">
    <property type="entry name" value="Ribonuclease Inhibitor"/>
    <property type="match status" value="5"/>
</dbReference>
<dbReference type="FunFam" id="3.80.10.10:FF:000276">
    <property type="entry name" value="F-box/LRR-repeat protein 3"/>
    <property type="match status" value="1"/>
</dbReference>
<protein>
    <recommendedName>
        <fullName evidence="1">F-box/LRR-repeat protein 15-like leucin rich repeat domain-containing protein</fullName>
    </recommendedName>
</protein>
<dbReference type="InterPro" id="IPR001611">
    <property type="entry name" value="Leu-rich_rpt"/>
</dbReference>
<evidence type="ECO:0000313" key="3">
    <source>
        <dbReference type="Proteomes" id="UP001154282"/>
    </source>
</evidence>
<evidence type="ECO:0000313" key="2">
    <source>
        <dbReference type="EMBL" id="CAI0551597.1"/>
    </source>
</evidence>
<keyword evidence="3" id="KW-1185">Reference proteome</keyword>
<reference evidence="2" key="1">
    <citation type="submission" date="2022-08" db="EMBL/GenBank/DDBJ databases">
        <authorList>
            <person name="Gutierrez-Valencia J."/>
        </authorList>
    </citation>
    <scope>NUCLEOTIDE SEQUENCE</scope>
</reference>
<dbReference type="InterPro" id="IPR057207">
    <property type="entry name" value="FBXL15_LRR"/>
</dbReference>
<dbReference type="Pfam" id="PF13516">
    <property type="entry name" value="LRR_6"/>
    <property type="match status" value="2"/>
</dbReference>
<dbReference type="PANTHER" id="PTHR13318">
    <property type="entry name" value="PARTNER OF PAIRED, ISOFORM B-RELATED"/>
    <property type="match status" value="1"/>
</dbReference>
<dbReference type="Proteomes" id="UP001154282">
    <property type="component" value="Unassembled WGS sequence"/>
</dbReference>